<protein>
    <recommendedName>
        <fullName evidence="3">PIN domain-containing protein</fullName>
    </recommendedName>
</protein>
<organism evidence="1 2">
    <name type="scientific">Candidatus Methanoperedens nitratireducens</name>
    <dbReference type="NCBI Taxonomy" id="1392998"/>
    <lineage>
        <taxon>Archaea</taxon>
        <taxon>Methanobacteriati</taxon>
        <taxon>Methanobacteriota</taxon>
        <taxon>Stenosarchaea group</taxon>
        <taxon>Methanomicrobia</taxon>
        <taxon>Methanosarcinales</taxon>
        <taxon>ANME-2 cluster</taxon>
        <taxon>Candidatus Methanoperedentaceae</taxon>
        <taxon>Candidatus Methanoperedens</taxon>
    </lineage>
</organism>
<proteinExistence type="predicted"/>
<sequence>MIIIFDTDILSAFAKIEALPLLKTLFSKHEIYITPEIYGELNVPIDYGYTFPLDIFKNFKVINPDNEEQETYRTFLRTNRRIGKGELEAISICISRKWIFSSMDEVAISFALANGVITISLHSILRSLWESGILTKNEVEEIILKIEQKDNTRIRDIQKILK</sequence>
<gene>
    <name evidence="1" type="ORF">MPEBLZ_04179</name>
</gene>
<dbReference type="EMBL" id="LKCM01000388">
    <property type="protein sequence ID" value="KPQ41275.1"/>
    <property type="molecule type" value="Genomic_DNA"/>
</dbReference>
<dbReference type="Pfam" id="PF11848">
    <property type="entry name" value="DUF3368"/>
    <property type="match status" value="1"/>
</dbReference>
<name>A0A0P8C3Z0_9EURY</name>
<evidence type="ECO:0000313" key="2">
    <source>
        <dbReference type="Proteomes" id="UP000050360"/>
    </source>
</evidence>
<comment type="caution">
    <text evidence="1">The sequence shown here is derived from an EMBL/GenBank/DDBJ whole genome shotgun (WGS) entry which is preliminary data.</text>
</comment>
<evidence type="ECO:0008006" key="3">
    <source>
        <dbReference type="Google" id="ProtNLM"/>
    </source>
</evidence>
<reference evidence="1 2" key="1">
    <citation type="submission" date="2015-09" db="EMBL/GenBank/DDBJ databases">
        <title>A metagenomics-based metabolic model of nitrate-dependent anaerobic oxidation of methane by Methanoperedens-like archaea.</title>
        <authorList>
            <person name="Arshad A."/>
            <person name="Speth D.R."/>
            <person name="De Graaf R.M."/>
            <person name="Op Den Camp H.J."/>
            <person name="Jetten M.S."/>
            <person name="Welte C.U."/>
        </authorList>
    </citation>
    <scope>NUCLEOTIDE SEQUENCE [LARGE SCALE GENOMIC DNA]</scope>
</reference>
<accession>A0A0P8C3Z0</accession>
<dbReference type="Proteomes" id="UP000050360">
    <property type="component" value="Unassembled WGS sequence"/>
</dbReference>
<evidence type="ECO:0000313" key="1">
    <source>
        <dbReference type="EMBL" id="KPQ41275.1"/>
    </source>
</evidence>
<dbReference type="AlphaFoldDB" id="A0A0P8C3Z0"/>
<dbReference type="InterPro" id="IPR021799">
    <property type="entry name" value="PIN-like_prokaryotic"/>
</dbReference>